<keyword evidence="5" id="KW-0125">Carotenoid biosynthesis</keyword>
<evidence type="ECO:0000256" key="2">
    <source>
        <dbReference type="ARBA" id="ARBA00022475"/>
    </source>
</evidence>
<dbReference type="PATRIC" id="fig|1341157.4.peg.2282"/>
<evidence type="ECO:0000256" key="6">
    <source>
        <dbReference type="ARBA" id="ARBA00023136"/>
    </source>
</evidence>
<gene>
    <name evidence="12" type="ORF">RF007C_14435</name>
</gene>
<keyword evidence="2" id="KW-1003">Cell membrane</keyword>
<dbReference type="PANTHER" id="PTHR43646:SF2">
    <property type="entry name" value="GLYCOSYLTRANSFERASE 2-LIKE DOMAIN-CONTAINING PROTEIN"/>
    <property type="match status" value="1"/>
</dbReference>
<dbReference type="Pfam" id="PF00535">
    <property type="entry name" value="Glycos_transf_2"/>
    <property type="match status" value="1"/>
</dbReference>
<dbReference type="Gene3D" id="3.90.550.10">
    <property type="entry name" value="Spore Coat Polysaccharide Biosynthesis Protein SpsA, Chain A"/>
    <property type="match status" value="1"/>
</dbReference>
<evidence type="ECO:0000313" key="12">
    <source>
        <dbReference type="EMBL" id="EWM52808.1"/>
    </source>
</evidence>
<accession>W7UFU6</accession>
<protein>
    <recommendedName>
        <fullName evidence="10">4,4'-diaponeurosporenoate glycosyltransferase</fullName>
    </recommendedName>
</protein>
<dbReference type="GO" id="GO:0016757">
    <property type="term" value="F:glycosyltransferase activity"/>
    <property type="evidence" value="ECO:0007669"/>
    <property type="project" value="UniProtKB-KW"/>
</dbReference>
<dbReference type="InterPro" id="IPR029044">
    <property type="entry name" value="Nucleotide-diphossugar_trans"/>
</dbReference>
<dbReference type="GO" id="GO:0016117">
    <property type="term" value="P:carotenoid biosynthetic process"/>
    <property type="evidence" value="ECO:0007669"/>
    <property type="project" value="UniProtKB-KW"/>
</dbReference>
<evidence type="ECO:0000256" key="1">
    <source>
        <dbReference type="ARBA" id="ARBA00004236"/>
    </source>
</evidence>
<comment type="pathway">
    <text evidence="8">Carotenoid biosynthesis; staphyloxanthin biosynthesis; staphyloxanthin from farnesyl diphosphate: step 4/5.</text>
</comment>
<dbReference type="eggNOG" id="COG1215">
    <property type="taxonomic scope" value="Bacteria"/>
</dbReference>
<evidence type="ECO:0000256" key="5">
    <source>
        <dbReference type="ARBA" id="ARBA00022746"/>
    </source>
</evidence>
<dbReference type="OrthoDB" id="9768769at2"/>
<comment type="function">
    <text evidence="7">Catalyzes the glycosylation of 4,4'-diaponeurosporenoate, i.e. the esterification of glucose at the C1'' position with the carboxyl group of 4,4'-diaponeurosporenic acid, to form glycosyl-4,4'-diaponeurosporenoate. This is a step in the biosynthesis of staphyloxanthin, an orange pigment present in most staphylococci strains.</text>
</comment>
<reference evidence="12 13" key="1">
    <citation type="journal article" date="2014" name="PLoS ONE">
        <title>Rumen cellulosomics: divergent fiber-degrading strategies revealed by comparative genome-wide analysis of six ruminococcal strains.</title>
        <authorList>
            <person name="Dassa B."/>
            <person name="Borovok I."/>
            <person name="Ruimy-Israeli V."/>
            <person name="Lamed R."/>
            <person name="Flint H.J."/>
            <person name="Duncan S.H."/>
            <person name="Henrissat B."/>
            <person name="Coutinho P."/>
            <person name="Morrison M."/>
            <person name="Mosoni P."/>
            <person name="Yeoman C.J."/>
            <person name="White B.A."/>
            <person name="Bayer E.A."/>
        </authorList>
    </citation>
    <scope>NUCLEOTIDE SEQUENCE [LARGE SCALE GENOMIC DNA]</scope>
    <source>
        <strain evidence="12 13">007c</strain>
    </source>
</reference>
<proteinExistence type="inferred from homology"/>
<dbReference type="AlphaFoldDB" id="W7UFU6"/>
<dbReference type="SUPFAM" id="SSF53448">
    <property type="entry name" value="Nucleotide-diphospho-sugar transferases"/>
    <property type="match status" value="1"/>
</dbReference>
<dbReference type="PANTHER" id="PTHR43646">
    <property type="entry name" value="GLYCOSYLTRANSFERASE"/>
    <property type="match status" value="1"/>
</dbReference>
<evidence type="ECO:0000259" key="11">
    <source>
        <dbReference type="Pfam" id="PF00535"/>
    </source>
</evidence>
<keyword evidence="6" id="KW-0472">Membrane</keyword>
<sequence>MNRIKFSVVIPAHNEEKYIGRCLRAVIGASKYVRPDNVEIIVVANRCTDKTCAIAARYGARVLENNDKCIAAVRNTGVRAAKGEIVVTVDADSLMTKHSLAEIREKLESGKYIGGGTNPKFERMSLGIAFSSLYVVFNLLPVMIKNGGYLSGAMFWLYKRDFDAVNGFDESLVSLEDMDFAARLKKYGKKKGKKYGTLKRSYVLTSSRKFDEFGDWYLIKNRKLTKRIFTGKDRQATDSFYYDVR</sequence>
<comment type="similarity">
    <text evidence="9">Belongs to the glycosyltransferase 2 family. CrtQ subfamily.</text>
</comment>
<comment type="caution">
    <text evidence="12">The sequence shown here is derived from an EMBL/GenBank/DDBJ whole genome shotgun (WGS) entry which is preliminary data.</text>
</comment>
<evidence type="ECO:0000256" key="7">
    <source>
        <dbReference type="ARBA" id="ARBA00037281"/>
    </source>
</evidence>
<keyword evidence="13" id="KW-1185">Reference proteome</keyword>
<organism evidence="12 13">
    <name type="scientific">Ruminococcus flavefaciens 007c</name>
    <dbReference type="NCBI Taxonomy" id="1341157"/>
    <lineage>
        <taxon>Bacteria</taxon>
        <taxon>Bacillati</taxon>
        <taxon>Bacillota</taxon>
        <taxon>Clostridia</taxon>
        <taxon>Eubacteriales</taxon>
        <taxon>Oscillospiraceae</taxon>
        <taxon>Ruminococcus</taxon>
    </lineage>
</organism>
<keyword evidence="4" id="KW-0808">Transferase</keyword>
<evidence type="ECO:0000256" key="10">
    <source>
        <dbReference type="ARBA" id="ARBA00040345"/>
    </source>
</evidence>
<feature type="domain" description="Glycosyltransferase 2-like" evidence="11">
    <location>
        <begin position="7"/>
        <end position="122"/>
    </location>
</feature>
<evidence type="ECO:0000313" key="13">
    <source>
        <dbReference type="Proteomes" id="UP000019365"/>
    </source>
</evidence>
<dbReference type="RefSeq" id="WP_051456647.1">
    <property type="nucleotide sequence ID" value="NZ_ATAX01000028.1"/>
</dbReference>
<dbReference type="EMBL" id="ATAX01000028">
    <property type="protein sequence ID" value="EWM52808.1"/>
    <property type="molecule type" value="Genomic_DNA"/>
</dbReference>
<evidence type="ECO:0000256" key="8">
    <source>
        <dbReference type="ARBA" id="ARBA00037904"/>
    </source>
</evidence>
<name>W7UFU6_RUMFL</name>
<dbReference type="Proteomes" id="UP000019365">
    <property type="component" value="Unassembled WGS sequence"/>
</dbReference>
<evidence type="ECO:0000256" key="3">
    <source>
        <dbReference type="ARBA" id="ARBA00022676"/>
    </source>
</evidence>
<evidence type="ECO:0000256" key="9">
    <source>
        <dbReference type="ARBA" id="ARBA00038120"/>
    </source>
</evidence>
<comment type="subcellular location">
    <subcellularLocation>
        <location evidence="1">Cell membrane</location>
    </subcellularLocation>
</comment>
<dbReference type="GO" id="GO:0005886">
    <property type="term" value="C:plasma membrane"/>
    <property type="evidence" value="ECO:0007669"/>
    <property type="project" value="UniProtKB-SubCell"/>
</dbReference>
<evidence type="ECO:0000256" key="4">
    <source>
        <dbReference type="ARBA" id="ARBA00022679"/>
    </source>
</evidence>
<dbReference type="InterPro" id="IPR001173">
    <property type="entry name" value="Glyco_trans_2-like"/>
</dbReference>
<keyword evidence="3" id="KW-0328">Glycosyltransferase</keyword>